<name>K0R677_THAOC</name>
<proteinExistence type="predicted"/>
<sequence length="538" mass="61104">MEISAWIGDMRERKRQEWRAFRGAAYNEWGKPSGQEYPLFKSCCVKWLMDGPLNPDRFEFDEYTIRAGCDGCKQAHPKITLGFDPVSACTTATISHPLSRFVNYLGRLQDEGKAHQDMHNPAMYRIDGYLRPNLTSMRKGSGFKPHLISTSESSMEASDSAQRAELEAKPPAKKPRTEMSSAAKSDDPYNFDDDDDEFEAEMVAACVQVENRQKGEEFNRTGLESVLRLVGETMELKHDPLTLHVLRRTCKSAKIVAEELARQKLASLDLAVTPLVDGRYRAGEDNFHFYDSDNCSKVDENLHFVSYKKRESMKLSSATDGYFHPRNVAAATFSWDSGSLKRYEDDYNSWGEGYGTTGDGTEEDAYSGQKMRLSWHPRSTDLIKPSPRINMYEQVLPSLGVSLAEFHFGDCPNQGVATKTSSSGYIVAEYEVLESNTQEITEEEEQDDDGNVNGYDDDEEEEEKKVVTRDYIRYSGTIKINRVKVDFGVIVREYAFKVQNKMKGEHLEILKERPLTEAEKAYYRMLSKATGIRWAGDP</sequence>
<feature type="compositionally biased region" description="Acidic residues" evidence="1">
    <location>
        <begin position="440"/>
        <end position="462"/>
    </location>
</feature>
<accession>K0R677</accession>
<evidence type="ECO:0000256" key="1">
    <source>
        <dbReference type="SAM" id="MobiDB-lite"/>
    </source>
</evidence>
<organism evidence="2 3">
    <name type="scientific">Thalassiosira oceanica</name>
    <name type="common">Marine diatom</name>
    <dbReference type="NCBI Taxonomy" id="159749"/>
    <lineage>
        <taxon>Eukaryota</taxon>
        <taxon>Sar</taxon>
        <taxon>Stramenopiles</taxon>
        <taxon>Ochrophyta</taxon>
        <taxon>Bacillariophyta</taxon>
        <taxon>Coscinodiscophyceae</taxon>
        <taxon>Thalassiosirophycidae</taxon>
        <taxon>Thalassiosirales</taxon>
        <taxon>Thalassiosiraceae</taxon>
        <taxon>Thalassiosira</taxon>
    </lineage>
</organism>
<dbReference type="Proteomes" id="UP000266841">
    <property type="component" value="Unassembled WGS sequence"/>
</dbReference>
<comment type="caution">
    <text evidence="2">The sequence shown here is derived from an EMBL/GenBank/DDBJ whole genome shotgun (WGS) entry which is preliminary data.</text>
</comment>
<feature type="region of interest" description="Disordered" evidence="1">
    <location>
        <begin position="437"/>
        <end position="463"/>
    </location>
</feature>
<keyword evidence="3" id="KW-1185">Reference proteome</keyword>
<dbReference type="AlphaFoldDB" id="K0R677"/>
<gene>
    <name evidence="2" type="ORF">THAOC_32926</name>
</gene>
<feature type="region of interest" description="Disordered" evidence="1">
    <location>
        <begin position="141"/>
        <end position="194"/>
    </location>
</feature>
<reference evidence="2 3" key="1">
    <citation type="journal article" date="2012" name="Genome Biol.">
        <title>Genome and low-iron response of an oceanic diatom adapted to chronic iron limitation.</title>
        <authorList>
            <person name="Lommer M."/>
            <person name="Specht M."/>
            <person name="Roy A.S."/>
            <person name="Kraemer L."/>
            <person name="Andreson R."/>
            <person name="Gutowska M.A."/>
            <person name="Wolf J."/>
            <person name="Bergner S.V."/>
            <person name="Schilhabel M.B."/>
            <person name="Klostermeier U.C."/>
            <person name="Beiko R.G."/>
            <person name="Rosenstiel P."/>
            <person name="Hippler M."/>
            <person name="Laroche J."/>
        </authorList>
    </citation>
    <scope>NUCLEOTIDE SEQUENCE [LARGE SCALE GENOMIC DNA]</scope>
    <source>
        <strain evidence="2 3">CCMP1005</strain>
    </source>
</reference>
<dbReference type="EMBL" id="AGNL01046040">
    <property type="protein sequence ID" value="EJK48290.1"/>
    <property type="molecule type" value="Genomic_DNA"/>
</dbReference>
<evidence type="ECO:0000313" key="2">
    <source>
        <dbReference type="EMBL" id="EJK48290.1"/>
    </source>
</evidence>
<protein>
    <submittedName>
        <fullName evidence="2">Uncharacterized protein</fullName>
    </submittedName>
</protein>
<evidence type="ECO:0000313" key="3">
    <source>
        <dbReference type="Proteomes" id="UP000266841"/>
    </source>
</evidence>
<feature type="compositionally biased region" description="Low complexity" evidence="1">
    <location>
        <begin position="149"/>
        <end position="161"/>
    </location>
</feature>